<dbReference type="AlphaFoldDB" id="A0A2N7X0L0"/>
<dbReference type="GO" id="GO:0016747">
    <property type="term" value="F:acyltransferase activity, transferring groups other than amino-acyl groups"/>
    <property type="evidence" value="ECO:0007669"/>
    <property type="project" value="InterPro"/>
</dbReference>
<dbReference type="Proteomes" id="UP000235777">
    <property type="component" value="Unassembled WGS sequence"/>
</dbReference>
<feature type="transmembrane region" description="Helical" evidence="1">
    <location>
        <begin position="132"/>
        <end position="154"/>
    </location>
</feature>
<feature type="transmembrane region" description="Helical" evidence="1">
    <location>
        <begin position="283"/>
        <end position="306"/>
    </location>
</feature>
<feature type="transmembrane region" description="Helical" evidence="1">
    <location>
        <begin position="250"/>
        <end position="271"/>
    </location>
</feature>
<reference evidence="3 4" key="1">
    <citation type="submission" date="2018-01" db="EMBL/GenBank/DDBJ databases">
        <title>Whole genome analyses suggest that Burkholderia sensu lato contains two further novel genera in the rhizoxinica-symbiotica group Mycetohabitans gen. nov., and Trinickia gen. nov.: implications for the evolution of diazotrophy and nodulation in the Burkholderiaceae.</title>
        <authorList>
            <person name="Estrada-de los Santos P."/>
            <person name="Palmer M."/>
            <person name="Chavez-Ramirez B."/>
            <person name="Beukes C."/>
            <person name="Steenkamp E.T."/>
            <person name="Hirsch A.M."/>
            <person name="Manyaka P."/>
            <person name="Maluk M."/>
            <person name="Lafos M."/>
            <person name="Crook M."/>
            <person name="Gross E."/>
            <person name="Simon M.F."/>
            <person name="Bueno dos Reis Junior F."/>
            <person name="Poole P.S."/>
            <person name="Venter S.N."/>
            <person name="James E.K."/>
        </authorList>
    </citation>
    <scope>NUCLEOTIDE SEQUENCE [LARGE SCALE GENOMIC DNA]</scope>
    <source>
        <strain evidence="3 4">JPY 581</strain>
    </source>
</reference>
<keyword evidence="3" id="KW-0808">Transferase</keyword>
<evidence type="ECO:0000259" key="2">
    <source>
        <dbReference type="Pfam" id="PF01757"/>
    </source>
</evidence>
<gene>
    <name evidence="3" type="ORF">C0Z20_19955</name>
</gene>
<dbReference type="PANTHER" id="PTHR23028:SF53">
    <property type="entry name" value="ACYL_TRANSF_3 DOMAIN-CONTAINING PROTEIN"/>
    <property type="match status" value="1"/>
</dbReference>
<feature type="domain" description="Acyltransferase 3" evidence="2">
    <location>
        <begin position="22"/>
        <end position="335"/>
    </location>
</feature>
<feature type="transmembrane region" description="Helical" evidence="1">
    <location>
        <begin position="86"/>
        <end position="112"/>
    </location>
</feature>
<dbReference type="GO" id="GO:0000271">
    <property type="term" value="P:polysaccharide biosynthetic process"/>
    <property type="evidence" value="ECO:0007669"/>
    <property type="project" value="TreeGrafter"/>
</dbReference>
<dbReference type="PANTHER" id="PTHR23028">
    <property type="entry name" value="ACETYLTRANSFERASE"/>
    <property type="match status" value="1"/>
</dbReference>
<keyword evidence="1" id="KW-0472">Membrane</keyword>
<proteinExistence type="predicted"/>
<keyword evidence="4" id="KW-1185">Reference proteome</keyword>
<feature type="transmembrane region" description="Helical" evidence="1">
    <location>
        <begin position="318"/>
        <end position="336"/>
    </location>
</feature>
<evidence type="ECO:0000313" key="4">
    <source>
        <dbReference type="Proteomes" id="UP000235777"/>
    </source>
</evidence>
<feature type="transmembrane region" description="Helical" evidence="1">
    <location>
        <begin position="161"/>
        <end position="181"/>
    </location>
</feature>
<dbReference type="EMBL" id="PNYC01000013">
    <property type="protein sequence ID" value="PMS35025.1"/>
    <property type="molecule type" value="Genomic_DNA"/>
</dbReference>
<evidence type="ECO:0000313" key="3">
    <source>
        <dbReference type="EMBL" id="PMS35025.1"/>
    </source>
</evidence>
<feature type="transmembrane region" description="Helical" evidence="1">
    <location>
        <begin position="45"/>
        <end position="65"/>
    </location>
</feature>
<feature type="transmembrane region" description="Helical" evidence="1">
    <location>
        <begin position="187"/>
        <end position="208"/>
    </location>
</feature>
<dbReference type="Pfam" id="PF01757">
    <property type="entry name" value="Acyl_transf_3"/>
    <property type="match status" value="1"/>
</dbReference>
<accession>A0A2N7X0L0</accession>
<dbReference type="InterPro" id="IPR002656">
    <property type="entry name" value="Acyl_transf_3_dom"/>
</dbReference>
<keyword evidence="1" id="KW-0812">Transmembrane</keyword>
<comment type="caution">
    <text evidence="3">The sequence shown here is derived from an EMBL/GenBank/DDBJ whole genome shotgun (WGS) entry which is preliminary data.</text>
</comment>
<dbReference type="STRING" id="863227.GCA_000373005_05700"/>
<protein>
    <submittedName>
        <fullName evidence="3">Acyltransferase</fullName>
    </submittedName>
</protein>
<name>A0A2N7X0L0_9BURK</name>
<dbReference type="InterPro" id="IPR050879">
    <property type="entry name" value="Acyltransferase_3"/>
</dbReference>
<dbReference type="OrthoDB" id="9814807at2"/>
<sequence length="357" mass="39927">MSRLTESSHPEIETARETGRIVQLDGVRAVAVLAVFLTHALGVSLWMGVDLFFVLSGFLITGILLERKKRKQSYFSYFYARRARRILPPYVMLLVLSSLLFGVGWLSHWWWYAFFATNIGYAFGESGNPGFGVLWSLAIEEQFYLIWPVIVSFVSERKLAAVAGAGIVIAPVLRAAATPFFDSFWPVYYLTPFRMDLLCAGALLAILLRRRPHLPERLAIVAWATLVGTLAVLAWLHAHFATIRDANEPFWNATLYTLTLLLSAAVVLLALRKRGIVARVLSNPVLVYIGTISYAIYLAHVSFIALAWRMDLGRYESALAAGVATLAYATASWFLIEKRLVRGQAHRSPMPVAFARD</sequence>
<evidence type="ECO:0000256" key="1">
    <source>
        <dbReference type="SAM" id="Phobius"/>
    </source>
</evidence>
<feature type="transmembrane region" description="Helical" evidence="1">
    <location>
        <begin position="220"/>
        <end position="238"/>
    </location>
</feature>
<keyword evidence="1" id="KW-1133">Transmembrane helix</keyword>
<dbReference type="GO" id="GO:0016020">
    <property type="term" value="C:membrane"/>
    <property type="evidence" value="ECO:0007669"/>
    <property type="project" value="TreeGrafter"/>
</dbReference>
<organism evidence="3 4">
    <name type="scientific">Trinickia symbiotica</name>
    <dbReference type="NCBI Taxonomy" id="863227"/>
    <lineage>
        <taxon>Bacteria</taxon>
        <taxon>Pseudomonadati</taxon>
        <taxon>Pseudomonadota</taxon>
        <taxon>Betaproteobacteria</taxon>
        <taxon>Burkholderiales</taxon>
        <taxon>Burkholderiaceae</taxon>
        <taxon>Trinickia</taxon>
    </lineage>
</organism>
<keyword evidence="3" id="KW-0012">Acyltransferase</keyword>